<accession>A0A6F9DP91</accession>
<dbReference type="GO" id="GO:0005737">
    <property type="term" value="C:cytoplasm"/>
    <property type="evidence" value="ECO:0007669"/>
    <property type="project" value="TreeGrafter"/>
</dbReference>
<reference evidence="8" key="1">
    <citation type="submission" date="2020-04" db="EMBL/GenBank/DDBJ databases">
        <authorList>
            <person name="Neveu A P."/>
        </authorList>
    </citation>
    <scope>NUCLEOTIDE SEQUENCE</scope>
    <source>
        <tissue evidence="8">Whole embryo</tissue>
    </source>
</reference>
<dbReference type="AlphaFoldDB" id="A0A6F9DP91"/>
<gene>
    <name evidence="8" type="primary">Pfdn4</name>
</gene>
<dbReference type="FunFam" id="1.10.287.370:FF:000005">
    <property type="entry name" value="Prefoldin subunit 4"/>
    <property type="match status" value="1"/>
</dbReference>
<sequence>MATKIDNDIHVTLEDQKKINLFARKNGRLNELRADVEEAKKRLQNIEDASDDLELLDDEETIGYKIGEVFIDHSLTHTQELLEQDKKNVEEEITGLKESIADVESLLKNLKVQLYAKFGDNINLEE</sequence>
<dbReference type="GO" id="GO:0006457">
    <property type="term" value="P:protein folding"/>
    <property type="evidence" value="ECO:0007669"/>
    <property type="project" value="UniProtKB-UniRule"/>
</dbReference>
<evidence type="ECO:0000256" key="3">
    <source>
        <dbReference type="ARBA" id="ARBA00024667"/>
    </source>
</evidence>
<organism evidence="8">
    <name type="scientific">Phallusia mammillata</name>
    <dbReference type="NCBI Taxonomy" id="59560"/>
    <lineage>
        <taxon>Eukaryota</taxon>
        <taxon>Metazoa</taxon>
        <taxon>Chordata</taxon>
        <taxon>Tunicata</taxon>
        <taxon>Ascidiacea</taxon>
        <taxon>Phlebobranchia</taxon>
        <taxon>Ascidiidae</taxon>
        <taxon>Phallusia</taxon>
    </lineage>
</organism>
<dbReference type="EMBL" id="LR788934">
    <property type="protein sequence ID" value="CAB3264796.1"/>
    <property type="molecule type" value="mRNA"/>
</dbReference>
<evidence type="ECO:0000256" key="7">
    <source>
        <dbReference type="SAM" id="Coils"/>
    </source>
</evidence>
<evidence type="ECO:0000313" key="8">
    <source>
        <dbReference type="EMBL" id="CAB3264796.1"/>
    </source>
</evidence>
<dbReference type="GO" id="GO:0016272">
    <property type="term" value="C:prefoldin complex"/>
    <property type="evidence" value="ECO:0007669"/>
    <property type="project" value="UniProtKB-UniRule"/>
</dbReference>
<protein>
    <recommendedName>
        <fullName evidence="5 6">Prefoldin subunit 4</fullName>
    </recommendedName>
</protein>
<evidence type="ECO:0000256" key="2">
    <source>
        <dbReference type="ARBA" id="ARBA00023186"/>
    </source>
</evidence>
<dbReference type="Pfam" id="PF01920">
    <property type="entry name" value="Prefoldin_2"/>
    <property type="match status" value="1"/>
</dbReference>
<keyword evidence="2 6" id="KW-0143">Chaperone</keyword>
<dbReference type="InterPro" id="IPR002777">
    <property type="entry name" value="PFD_beta-like"/>
</dbReference>
<dbReference type="InterPro" id="IPR016661">
    <property type="entry name" value="PFDN4"/>
</dbReference>
<dbReference type="SUPFAM" id="SSF46579">
    <property type="entry name" value="Prefoldin"/>
    <property type="match status" value="1"/>
</dbReference>
<evidence type="ECO:0000256" key="5">
    <source>
        <dbReference type="ARBA" id="ARBA00067451"/>
    </source>
</evidence>
<dbReference type="PANTHER" id="PTHR21100:SF9">
    <property type="entry name" value="PREFOLDIN SUBUNIT 4"/>
    <property type="match status" value="1"/>
</dbReference>
<evidence type="ECO:0000256" key="6">
    <source>
        <dbReference type="PIRNR" id="PIRNR016477"/>
    </source>
</evidence>
<dbReference type="PIRSF" id="PIRSF016477">
    <property type="entry name" value="Prefoldin_subunit_4"/>
    <property type="match status" value="1"/>
</dbReference>
<evidence type="ECO:0000256" key="1">
    <source>
        <dbReference type="ARBA" id="ARBA00008045"/>
    </source>
</evidence>
<comment type="function">
    <text evidence="3 6">Binds specifically to cytosolic chaperonin (c-CPN) and transfers target proteins to it. Binds to nascent polypeptide chain and promotes folding in an environment in which there are many competing pathways for nonnative proteins.</text>
</comment>
<feature type="coiled-coil region" evidence="7">
    <location>
        <begin position="22"/>
        <end position="113"/>
    </location>
</feature>
<name>A0A6F9DP91_9ASCI</name>
<dbReference type="Gene3D" id="1.10.287.370">
    <property type="match status" value="1"/>
</dbReference>
<dbReference type="CDD" id="cd23165">
    <property type="entry name" value="Prefoldin_4"/>
    <property type="match status" value="1"/>
</dbReference>
<comment type="similarity">
    <text evidence="1 6">Belongs to the prefoldin subunit beta family.</text>
</comment>
<dbReference type="PANTHER" id="PTHR21100">
    <property type="entry name" value="PREFOLDIN SUBUNIT 4"/>
    <property type="match status" value="1"/>
</dbReference>
<keyword evidence="7" id="KW-0175">Coiled coil</keyword>
<evidence type="ECO:0000256" key="4">
    <source>
        <dbReference type="ARBA" id="ARBA00062093"/>
    </source>
</evidence>
<comment type="subunit">
    <text evidence="4">Heterohexamer of two PFD-alpha type and four PFD-beta type subunits. Interacts with URI1; the interaction is phosphorylation-dependent and occurs in a growth-dependent manner.</text>
</comment>
<dbReference type="GO" id="GO:0051082">
    <property type="term" value="F:unfolded protein binding"/>
    <property type="evidence" value="ECO:0007669"/>
    <property type="project" value="InterPro"/>
</dbReference>
<proteinExistence type="evidence at transcript level"/>
<dbReference type="InterPro" id="IPR009053">
    <property type="entry name" value="Prefoldin"/>
</dbReference>